<dbReference type="InterPro" id="IPR000209">
    <property type="entry name" value="Peptidase_S8/S53_dom"/>
</dbReference>
<keyword evidence="6" id="KW-0106">Calcium</keyword>
<dbReference type="CDD" id="cd04056">
    <property type="entry name" value="Peptidases_S53"/>
    <property type="match status" value="1"/>
</dbReference>
<keyword evidence="2" id="KW-0645">Protease</keyword>
<dbReference type="Gene3D" id="2.60.120.260">
    <property type="entry name" value="Galactose-binding domain-like"/>
    <property type="match status" value="2"/>
</dbReference>
<evidence type="ECO:0000256" key="4">
    <source>
        <dbReference type="ARBA" id="ARBA00022801"/>
    </source>
</evidence>
<evidence type="ECO:0000256" key="1">
    <source>
        <dbReference type="ARBA" id="ARBA00001913"/>
    </source>
</evidence>
<keyword evidence="7" id="KW-0865">Zymogen</keyword>
<dbReference type="Proteomes" id="UP000287171">
    <property type="component" value="Unassembled WGS sequence"/>
</dbReference>
<dbReference type="NCBIfam" id="NF038128">
    <property type="entry name" value="choice_anch_J"/>
    <property type="match status" value="1"/>
</dbReference>
<dbReference type="PANTHER" id="PTHR14218">
    <property type="entry name" value="PROTEASE S8 TRIPEPTIDYL PEPTIDASE I CLN2"/>
    <property type="match status" value="1"/>
</dbReference>
<dbReference type="InterPro" id="IPR050819">
    <property type="entry name" value="Tripeptidyl-peptidase_I"/>
</dbReference>
<evidence type="ECO:0000256" key="2">
    <source>
        <dbReference type="ARBA" id="ARBA00022670"/>
    </source>
</evidence>
<dbReference type="SUPFAM" id="SSF54897">
    <property type="entry name" value="Protease propeptides/inhibitors"/>
    <property type="match status" value="1"/>
</dbReference>
<dbReference type="SMART" id="SM00944">
    <property type="entry name" value="Pro-kuma_activ"/>
    <property type="match status" value="1"/>
</dbReference>
<dbReference type="AlphaFoldDB" id="A0A402BBT3"/>
<accession>A0A402BBT3</accession>
<sequence length="919" mass="98512">MEKACSTPISQCSYTKIVLRLCSGIMLLLFSSLSPPVVMAYPHNVEQSHVQGQRIPGHAVPLLNKLTPIGPTPKALPLHLNVALKLRNEAGLDALLAAQNDPSLPQYHHYLTSQEFTSHFAPTQATVDTVVVYLRQQGLHINAIAPNHVLIDVSTNVATAEHAFVINLHNYQLQTRVVYAPDADPLLPDTLQSSVQTISGLNNVVFYHPTSIQQKLKQLHTHAGPGGGYTPAELRSAYDVNPLLNARMNGSGQTVALFELDGYDPADIATYRQQYQLGPLNVSNVLVDGASNTPDANAIETTLDMENISAMAPEAAQKVYIGPNNASGINDTYNRIVTDNVAKIVSVSWGECELGSSSSRLDTLNTIFKQGAAQGQTFFAASGDMGAYDCIDNGIQNLAVDSIASNPAVVSVGGTTLYTGPKGTYDHETAWGTTVSGGILHPAGGGGGKSAHFLRPTFQSGTNLSDQQRLVPDVSANADPASGYSIYLTAGKPKKSGWQVVGGTSAAAPLWAGIAADLNQALLAAHAAPLGHALPDLYRLYNTPQVYPPYHDIVTGSNLYYQAGPDYDLATGMGTPDAWNILRDLQNAPSLPTQLLRNGGFEDGQAPWQEHSGGGFKIINNANPHTGKYAAYLCSYVNCHDRITQLTAIPAFTRKVTLSYWVYISQGDVSTGCQSNFQVFLRTAKGEPISQVQKLCNTDANGWMQYTFDVTSTLEKYVGQTVQLAFEATGTSSPRSNFFADVDDVNLTSLAVAPGITAQVIQNPSFEAGRAPWQESSKGGYELITTVIPHTGQSSAYLCGYPNCHDDIAQTVTLPTSMNNVVLSYWIYVGRADSTITCADTFHSALKLRTSQGATIADIQTLCDTSAPGWTLYSFDLTSALTPFAGKPIQIDFEAIGSSTSRANFFVVLDDMTLYVTHG</sequence>
<dbReference type="InterPro" id="IPR030400">
    <property type="entry name" value="Sedolisin_dom"/>
</dbReference>
<evidence type="ECO:0000256" key="3">
    <source>
        <dbReference type="ARBA" id="ARBA00022723"/>
    </source>
</evidence>
<dbReference type="PANTHER" id="PTHR14218:SF15">
    <property type="entry name" value="TRIPEPTIDYL-PEPTIDASE 1"/>
    <property type="match status" value="1"/>
</dbReference>
<gene>
    <name evidence="9" type="ORF">KDA_42600</name>
</gene>
<dbReference type="GO" id="GO:0008240">
    <property type="term" value="F:tripeptidyl-peptidase activity"/>
    <property type="evidence" value="ECO:0007669"/>
    <property type="project" value="TreeGrafter"/>
</dbReference>
<evidence type="ECO:0000256" key="6">
    <source>
        <dbReference type="ARBA" id="ARBA00022837"/>
    </source>
</evidence>
<dbReference type="CDD" id="cd11377">
    <property type="entry name" value="Pro-peptidase_S53"/>
    <property type="match status" value="1"/>
</dbReference>
<dbReference type="Gene3D" id="3.40.50.200">
    <property type="entry name" value="Peptidase S8/S53 domain"/>
    <property type="match status" value="1"/>
</dbReference>
<keyword evidence="3" id="KW-0479">Metal-binding</keyword>
<name>A0A402BBT3_9CHLR</name>
<proteinExistence type="predicted"/>
<dbReference type="InterPro" id="IPR036852">
    <property type="entry name" value="Peptidase_S8/S53_dom_sf"/>
</dbReference>
<evidence type="ECO:0000313" key="10">
    <source>
        <dbReference type="Proteomes" id="UP000287171"/>
    </source>
</evidence>
<keyword evidence="4" id="KW-0378">Hydrolase</keyword>
<dbReference type="InterPro" id="IPR015366">
    <property type="entry name" value="S53_propep"/>
</dbReference>
<dbReference type="PROSITE" id="PS00138">
    <property type="entry name" value="SUBTILASE_SER"/>
    <property type="match status" value="1"/>
</dbReference>
<dbReference type="EMBL" id="BIFT01000001">
    <property type="protein sequence ID" value="GCE28776.1"/>
    <property type="molecule type" value="Genomic_DNA"/>
</dbReference>
<dbReference type="OrthoDB" id="102721at2"/>
<protein>
    <recommendedName>
        <fullName evidence="8">Peptidase S53 domain-containing protein</fullName>
    </recommendedName>
</protein>
<organism evidence="9 10">
    <name type="scientific">Dictyobacter alpinus</name>
    <dbReference type="NCBI Taxonomy" id="2014873"/>
    <lineage>
        <taxon>Bacteria</taxon>
        <taxon>Bacillati</taxon>
        <taxon>Chloroflexota</taxon>
        <taxon>Ktedonobacteria</taxon>
        <taxon>Ktedonobacterales</taxon>
        <taxon>Dictyobacteraceae</taxon>
        <taxon>Dictyobacter</taxon>
    </lineage>
</organism>
<dbReference type="Pfam" id="PF09286">
    <property type="entry name" value="Pro-kuma_activ"/>
    <property type="match status" value="1"/>
</dbReference>
<comment type="caution">
    <text evidence="9">The sequence shown here is derived from an EMBL/GenBank/DDBJ whole genome shotgun (WGS) entry which is preliminary data.</text>
</comment>
<dbReference type="GO" id="GO:0046872">
    <property type="term" value="F:metal ion binding"/>
    <property type="evidence" value="ECO:0007669"/>
    <property type="project" value="UniProtKB-KW"/>
</dbReference>
<feature type="domain" description="Peptidase S53" evidence="8">
    <location>
        <begin position="228"/>
        <end position="588"/>
    </location>
</feature>
<dbReference type="SUPFAM" id="SSF52743">
    <property type="entry name" value="Subtilisin-like"/>
    <property type="match status" value="1"/>
</dbReference>
<dbReference type="InterPro" id="IPR023828">
    <property type="entry name" value="Peptidase_S8_Ser-AS"/>
</dbReference>
<reference evidence="10" key="1">
    <citation type="submission" date="2018-12" db="EMBL/GenBank/DDBJ databases">
        <title>Tengunoibacter tsumagoiensis gen. nov., sp. nov., Dictyobacter kobayashii sp. nov., D. alpinus sp. nov., and D. joshuensis sp. nov. and description of Dictyobacteraceae fam. nov. within the order Ktedonobacterales isolated from Tengu-no-mugimeshi.</title>
        <authorList>
            <person name="Wang C.M."/>
            <person name="Zheng Y."/>
            <person name="Sakai Y."/>
            <person name="Toyoda A."/>
            <person name="Minakuchi Y."/>
            <person name="Abe K."/>
            <person name="Yokota A."/>
            <person name="Yabe S."/>
        </authorList>
    </citation>
    <scope>NUCLEOTIDE SEQUENCE [LARGE SCALE GENOMIC DNA]</scope>
    <source>
        <strain evidence="10">Uno16</strain>
    </source>
</reference>
<keyword evidence="10" id="KW-1185">Reference proteome</keyword>
<evidence type="ECO:0000256" key="7">
    <source>
        <dbReference type="ARBA" id="ARBA00023145"/>
    </source>
</evidence>
<evidence type="ECO:0000256" key="5">
    <source>
        <dbReference type="ARBA" id="ARBA00022825"/>
    </source>
</evidence>
<dbReference type="Pfam" id="PF00082">
    <property type="entry name" value="Peptidase_S8"/>
    <property type="match status" value="1"/>
</dbReference>
<dbReference type="PROSITE" id="PS51695">
    <property type="entry name" value="SEDOLISIN"/>
    <property type="match status" value="1"/>
</dbReference>
<dbReference type="GO" id="GO:0006508">
    <property type="term" value="P:proteolysis"/>
    <property type="evidence" value="ECO:0007669"/>
    <property type="project" value="UniProtKB-KW"/>
</dbReference>
<comment type="cofactor">
    <cofactor evidence="1">
        <name>Ca(2+)</name>
        <dbReference type="ChEBI" id="CHEBI:29108"/>
    </cofactor>
</comment>
<dbReference type="GO" id="GO:0004252">
    <property type="term" value="F:serine-type endopeptidase activity"/>
    <property type="evidence" value="ECO:0007669"/>
    <property type="project" value="InterPro"/>
</dbReference>
<keyword evidence="5" id="KW-0720">Serine protease</keyword>
<evidence type="ECO:0000259" key="8">
    <source>
        <dbReference type="PROSITE" id="PS51695"/>
    </source>
</evidence>
<evidence type="ECO:0000313" key="9">
    <source>
        <dbReference type="EMBL" id="GCE28776.1"/>
    </source>
</evidence>